<feature type="domain" description="NAD-dependent epimerase/dehydratase" evidence="1">
    <location>
        <begin position="20"/>
        <end position="179"/>
    </location>
</feature>
<evidence type="ECO:0000259" key="1">
    <source>
        <dbReference type="Pfam" id="PF01370"/>
    </source>
</evidence>
<dbReference type="PANTHER" id="PTHR43245">
    <property type="entry name" value="BIFUNCTIONAL POLYMYXIN RESISTANCE PROTEIN ARNA"/>
    <property type="match status" value="1"/>
</dbReference>
<reference evidence="2" key="2">
    <citation type="journal article" date="2014" name="ISME J.">
        <title>Microbial stratification in low pH oxic and suboxic macroscopic growths along an acid mine drainage.</title>
        <authorList>
            <person name="Mendez-Garcia C."/>
            <person name="Mesa V."/>
            <person name="Sprenger R.R."/>
            <person name="Richter M."/>
            <person name="Diez M.S."/>
            <person name="Solano J."/>
            <person name="Bargiela R."/>
            <person name="Golyshina O.V."/>
            <person name="Manteca A."/>
            <person name="Ramos J.L."/>
            <person name="Gallego J.R."/>
            <person name="Llorente I."/>
            <person name="Martins Dos Santos V.A."/>
            <person name="Jensen O.N."/>
            <person name="Pelaez A.I."/>
            <person name="Sanchez J."/>
            <person name="Ferrer M."/>
        </authorList>
    </citation>
    <scope>NUCLEOTIDE SEQUENCE</scope>
</reference>
<evidence type="ECO:0000313" key="2">
    <source>
        <dbReference type="EMBL" id="EQD50831.1"/>
    </source>
</evidence>
<proteinExistence type="predicted"/>
<dbReference type="Gene3D" id="3.40.50.720">
    <property type="entry name" value="NAD(P)-binding Rossmann-like Domain"/>
    <property type="match status" value="1"/>
</dbReference>
<accession>T0ZRA1</accession>
<reference evidence="2" key="1">
    <citation type="submission" date="2013-08" db="EMBL/GenBank/DDBJ databases">
        <authorList>
            <person name="Mendez C."/>
            <person name="Richter M."/>
            <person name="Ferrer M."/>
            <person name="Sanchez J."/>
        </authorList>
    </citation>
    <scope>NUCLEOTIDE SEQUENCE</scope>
</reference>
<sequence length="231" mass="26319">MKDNNIKFIKSDAKSLLSIDYKADYVFHLGIYSASPMYRKDPFLVSEVVAGMIGVLEYAKKNRSKVVFASTSSIYNSIEPPHKENIIPLVTDYYTEARIAAERMSELYSKLEKINVQAIRFFSVYGPHEEAKKSYANLVTQFYWAIKSNESPVIYGDGSQRRDFIHVNDLVEIIIKASQLKGFNILNGGTGKNYSLNEMLDKLNNHMGTKVKAKYIQMPINNYVMETLADI</sequence>
<organism evidence="2">
    <name type="scientific">mine drainage metagenome</name>
    <dbReference type="NCBI Taxonomy" id="410659"/>
    <lineage>
        <taxon>unclassified sequences</taxon>
        <taxon>metagenomes</taxon>
        <taxon>ecological metagenomes</taxon>
    </lineage>
</organism>
<dbReference type="AlphaFoldDB" id="T0ZRA1"/>
<dbReference type="InterPro" id="IPR001509">
    <property type="entry name" value="Epimerase_deHydtase"/>
</dbReference>
<dbReference type="SUPFAM" id="SSF51735">
    <property type="entry name" value="NAD(P)-binding Rossmann-fold domains"/>
    <property type="match status" value="1"/>
</dbReference>
<dbReference type="PANTHER" id="PTHR43245:SF13">
    <property type="entry name" value="UDP-D-APIOSE_UDP-D-XYLOSE SYNTHASE 2"/>
    <property type="match status" value="1"/>
</dbReference>
<dbReference type="InterPro" id="IPR036291">
    <property type="entry name" value="NAD(P)-bd_dom_sf"/>
</dbReference>
<protein>
    <submittedName>
        <fullName evidence="2">NAD-dependent epimerase/dehydratase</fullName>
    </submittedName>
</protein>
<dbReference type="EMBL" id="AUZX01009740">
    <property type="protein sequence ID" value="EQD50831.1"/>
    <property type="molecule type" value="Genomic_DNA"/>
</dbReference>
<name>T0ZRA1_9ZZZZ</name>
<dbReference type="Pfam" id="PF01370">
    <property type="entry name" value="Epimerase"/>
    <property type="match status" value="1"/>
</dbReference>
<dbReference type="Gene3D" id="3.90.25.10">
    <property type="entry name" value="UDP-galactose 4-epimerase, domain 1"/>
    <property type="match status" value="1"/>
</dbReference>
<dbReference type="InterPro" id="IPR050177">
    <property type="entry name" value="Lipid_A_modif_metabolic_enz"/>
</dbReference>
<gene>
    <name evidence="2" type="ORF">B1A_13320</name>
</gene>
<comment type="caution">
    <text evidence="2">The sequence shown here is derived from an EMBL/GenBank/DDBJ whole genome shotgun (WGS) entry which is preliminary data.</text>
</comment>
<feature type="non-terminal residue" evidence="2">
    <location>
        <position position="231"/>
    </location>
</feature>